<dbReference type="Proteomes" id="UP000289738">
    <property type="component" value="Chromosome B01"/>
</dbReference>
<feature type="transmembrane region" description="Helical" evidence="1">
    <location>
        <begin position="75"/>
        <end position="94"/>
    </location>
</feature>
<keyword evidence="3" id="KW-1185">Reference proteome</keyword>
<evidence type="ECO:0000256" key="1">
    <source>
        <dbReference type="SAM" id="Phobius"/>
    </source>
</evidence>
<keyword evidence="1" id="KW-1133">Transmembrane helix</keyword>
<name>A0A445AWM1_ARAHY</name>
<proteinExistence type="predicted"/>
<dbReference type="EMBL" id="SDMP01000011">
    <property type="protein sequence ID" value="RYR30766.1"/>
    <property type="molecule type" value="Genomic_DNA"/>
</dbReference>
<sequence length="100" mass="11755">MSKRRNEWGAWGLPFTWGFGLLGLRAEEVAFIKESIRDIFVTLVANSLIEFFSKVELITNDTYVIFSFVFFKKNIAFSMYLNLFLYTNTLIFLYNKKVLS</sequence>
<comment type="caution">
    <text evidence="2">The sequence shown here is derived from an EMBL/GenBank/DDBJ whole genome shotgun (WGS) entry which is preliminary data.</text>
</comment>
<evidence type="ECO:0000313" key="2">
    <source>
        <dbReference type="EMBL" id="RYR30766.1"/>
    </source>
</evidence>
<reference evidence="2 3" key="1">
    <citation type="submission" date="2019-01" db="EMBL/GenBank/DDBJ databases">
        <title>Sequencing of cultivated peanut Arachis hypogaea provides insights into genome evolution and oil improvement.</title>
        <authorList>
            <person name="Chen X."/>
        </authorList>
    </citation>
    <scope>NUCLEOTIDE SEQUENCE [LARGE SCALE GENOMIC DNA]</scope>
    <source>
        <strain evidence="3">cv. Fuhuasheng</strain>
        <tissue evidence="2">Leaves</tissue>
    </source>
</reference>
<organism evidence="2 3">
    <name type="scientific">Arachis hypogaea</name>
    <name type="common">Peanut</name>
    <dbReference type="NCBI Taxonomy" id="3818"/>
    <lineage>
        <taxon>Eukaryota</taxon>
        <taxon>Viridiplantae</taxon>
        <taxon>Streptophyta</taxon>
        <taxon>Embryophyta</taxon>
        <taxon>Tracheophyta</taxon>
        <taxon>Spermatophyta</taxon>
        <taxon>Magnoliopsida</taxon>
        <taxon>eudicotyledons</taxon>
        <taxon>Gunneridae</taxon>
        <taxon>Pentapetalae</taxon>
        <taxon>rosids</taxon>
        <taxon>fabids</taxon>
        <taxon>Fabales</taxon>
        <taxon>Fabaceae</taxon>
        <taxon>Papilionoideae</taxon>
        <taxon>50 kb inversion clade</taxon>
        <taxon>dalbergioids sensu lato</taxon>
        <taxon>Dalbergieae</taxon>
        <taxon>Pterocarpus clade</taxon>
        <taxon>Arachis</taxon>
    </lineage>
</organism>
<keyword evidence="1" id="KW-0472">Membrane</keyword>
<dbReference type="AlphaFoldDB" id="A0A445AWM1"/>
<keyword evidence="1" id="KW-0812">Transmembrane</keyword>
<accession>A0A445AWM1</accession>
<gene>
    <name evidence="2" type="ORF">Ahy_B01g055536</name>
</gene>
<evidence type="ECO:0000313" key="3">
    <source>
        <dbReference type="Proteomes" id="UP000289738"/>
    </source>
</evidence>
<protein>
    <submittedName>
        <fullName evidence="2">Uncharacterized protein</fullName>
    </submittedName>
</protein>